<dbReference type="PROSITE" id="PS00175">
    <property type="entry name" value="PG_MUTASE"/>
    <property type="match status" value="1"/>
</dbReference>
<name>A0ABS9U6L1_9MICC</name>
<evidence type="ECO:0000313" key="2">
    <source>
        <dbReference type="Proteomes" id="UP001202922"/>
    </source>
</evidence>
<dbReference type="PANTHER" id="PTHR48100:SF58">
    <property type="entry name" value="PE-PGRS FAMILY PROTEIN PE_PGRS11"/>
    <property type="match status" value="1"/>
</dbReference>
<accession>A0ABS9U6L1</accession>
<dbReference type="Gene3D" id="3.40.50.1240">
    <property type="entry name" value="Phosphoglycerate mutase-like"/>
    <property type="match status" value="1"/>
</dbReference>
<dbReference type="EMBL" id="JAKZBV010000001">
    <property type="protein sequence ID" value="MCH6472309.1"/>
    <property type="molecule type" value="Genomic_DNA"/>
</dbReference>
<dbReference type="PANTHER" id="PTHR48100">
    <property type="entry name" value="BROAD-SPECIFICITY PHOSPHATASE YOR283W-RELATED"/>
    <property type="match status" value="1"/>
</dbReference>
<dbReference type="RefSeq" id="WP_241056205.1">
    <property type="nucleotide sequence ID" value="NZ_JAKZBV010000001.1"/>
</dbReference>
<dbReference type="SMART" id="SM00855">
    <property type="entry name" value="PGAM"/>
    <property type="match status" value="1"/>
</dbReference>
<comment type="caution">
    <text evidence="1">The sequence shown here is derived from an EMBL/GenBank/DDBJ whole genome shotgun (WGS) entry which is preliminary data.</text>
</comment>
<proteinExistence type="predicted"/>
<organism evidence="1 2">
    <name type="scientific">Sinomonas terrae</name>
    <dbReference type="NCBI Taxonomy" id="2908838"/>
    <lineage>
        <taxon>Bacteria</taxon>
        <taxon>Bacillati</taxon>
        <taxon>Actinomycetota</taxon>
        <taxon>Actinomycetes</taxon>
        <taxon>Micrococcales</taxon>
        <taxon>Micrococcaceae</taxon>
        <taxon>Sinomonas</taxon>
    </lineage>
</organism>
<dbReference type="SUPFAM" id="SSF53254">
    <property type="entry name" value="Phosphoglycerate mutase-like"/>
    <property type="match status" value="1"/>
</dbReference>
<dbReference type="CDD" id="cd07067">
    <property type="entry name" value="HP_PGM_like"/>
    <property type="match status" value="1"/>
</dbReference>
<evidence type="ECO:0000313" key="1">
    <source>
        <dbReference type="EMBL" id="MCH6472309.1"/>
    </source>
</evidence>
<dbReference type="InterPro" id="IPR050275">
    <property type="entry name" value="PGM_Phosphatase"/>
</dbReference>
<dbReference type="Pfam" id="PF00300">
    <property type="entry name" value="His_Phos_1"/>
    <property type="match status" value="1"/>
</dbReference>
<dbReference type="InterPro" id="IPR001345">
    <property type="entry name" value="PG/BPGM_mutase_AS"/>
</dbReference>
<dbReference type="InterPro" id="IPR013078">
    <property type="entry name" value="His_Pase_superF_clade-1"/>
</dbReference>
<dbReference type="InterPro" id="IPR029033">
    <property type="entry name" value="His_PPase_superfam"/>
</dbReference>
<protein>
    <submittedName>
        <fullName evidence="1">Histidine phosphatase family protein</fullName>
    </submittedName>
</protein>
<gene>
    <name evidence="1" type="ORF">L0M17_20470</name>
</gene>
<reference evidence="1 2" key="1">
    <citation type="submission" date="2022-03" db="EMBL/GenBank/DDBJ databases">
        <title>Sinomonas sp. isolated from a soil.</title>
        <authorList>
            <person name="Han J."/>
            <person name="Kim D.-U."/>
        </authorList>
    </citation>
    <scope>NUCLEOTIDE SEQUENCE [LARGE SCALE GENOMIC DNA]</scope>
    <source>
        <strain evidence="1 2">5-5</strain>
    </source>
</reference>
<sequence>MRLLLIRHGQTPSNVRGALDTAFPGAGLTPLGEAQARAVPDALAQERIAAVYASPLVRTQLTAGPLGETLGADVRVQPGLEEISAGGLEMRSDPEAVESYGECLVAWMRGELERPMSGGPTGRDFLARYDSAVREIAGAHLGSDTVALFSHGAAIRVYGAVISGMEGDAAAELMIMNTGMCVLEGSPESGWVLEEWRSEPLGGLELEDLTAHDVTGESADEAAHEPHHP</sequence>
<keyword evidence="2" id="KW-1185">Reference proteome</keyword>
<dbReference type="Proteomes" id="UP001202922">
    <property type="component" value="Unassembled WGS sequence"/>
</dbReference>